<gene>
    <name evidence="1" type="ORF">BO70DRAFT_397150</name>
</gene>
<sequence length="60" mass="6634">MGPLLFGPNANDLGMLNLITPEVVRRATAEEIREDVRIPLDLPLDTIRQSSYGRQGVWGA</sequence>
<dbReference type="EMBL" id="MSFL01000015">
    <property type="protein sequence ID" value="PWY79672.1"/>
    <property type="molecule type" value="Genomic_DNA"/>
</dbReference>
<dbReference type="AlphaFoldDB" id="A0A317W318"/>
<evidence type="ECO:0000313" key="1">
    <source>
        <dbReference type="EMBL" id="PWY79672.1"/>
    </source>
</evidence>
<organism evidence="1 2">
    <name type="scientific">Aspergillus heteromorphus CBS 117.55</name>
    <dbReference type="NCBI Taxonomy" id="1448321"/>
    <lineage>
        <taxon>Eukaryota</taxon>
        <taxon>Fungi</taxon>
        <taxon>Dikarya</taxon>
        <taxon>Ascomycota</taxon>
        <taxon>Pezizomycotina</taxon>
        <taxon>Eurotiomycetes</taxon>
        <taxon>Eurotiomycetidae</taxon>
        <taxon>Eurotiales</taxon>
        <taxon>Aspergillaceae</taxon>
        <taxon>Aspergillus</taxon>
        <taxon>Aspergillus subgen. Circumdati</taxon>
    </lineage>
</organism>
<dbReference type="VEuPathDB" id="FungiDB:BO70DRAFT_397150"/>
<accession>A0A317W318</accession>
<keyword evidence="2" id="KW-1185">Reference proteome</keyword>
<evidence type="ECO:0000313" key="2">
    <source>
        <dbReference type="Proteomes" id="UP000247233"/>
    </source>
</evidence>
<protein>
    <submittedName>
        <fullName evidence="1">Uncharacterized protein</fullName>
    </submittedName>
</protein>
<dbReference type="RefSeq" id="XP_025398695.1">
    <property type="nucleotide sequence ID" value="XM_025546673.1"/>
</dbReference>
<proteinExistence type="predicted"/>
<dbReference type="Proteomes" id="UP000247233">
    <property type="component" value="Unassembled WGS sequence"/>
</dbReference>
<comment type="caution">
    <text evidence="1">The sequence shown here is derived from an EMBL/GenBank/DDBJ whole genome shotgun (WGS) entry which is preliminary data.</text>
</comment>
<reference evidence="1 2" key="1">
    <citation type="submission" date="2016-12" db="EMBL/GenBank/DDBJ databases">
        <title>The genomes of Aspergillus section Nigri reveals drivers in fungal speciation.</title>
        <authorList>
            <consortium name="DOE Joint Genome Institute"/>
            <person name="Vesth T.C."/>
            <person name="Nybo J."/>
            <person name="Theobald S."/>
            <person name="Brandl J."/>
            <person name="Frisvad J.C."/>
            <person name="Nielsen K.F."/>
            <person name="Lyhne E.K."/>
            <person name="Kogle M.E."/>
            <person name="Kuo A."/>
            <person name="Riley R."/>
            <person name="Clum A."/>
            <person name="Nolan M."/>
            <person name="Lipzen A."/>
            <person name="Salamov A."/>
            <person name="Henrissat B."/>
            <person name="Wiebenga A."/>
            <person name="De Vries R.P."/>
            <person name="Grigoriev I.V."/>
            <person name="Mortensen U.H."/>
            <person name="Andersen M.R."/>
            <person name="Baker S.E."/>
        </authorList>
    </citation>
    <scope>NUCLEOTIDE SEQUENCE [LARGE SCALE GENOMIC DNA]</scope>
    <source>
        <strain evidence="1 2">CBS 117.55</strain>
    </source>
</reference>
<name>A0A317W318_9EURO</name>
<dbReference type="GeneID" id="37068910"/>
<dbReference type="OrthoDB" id="5396at2759"/>